<dbReference type="AlphaFoldDB" id="A0AAD5RS98"/>
<keyword evidence="2" id="KW-0175">Coiled coil</keyword>
<protein>
    <recommendedName>
        <fullName evidence="4">Nephrocystin 3-like N-terminal domain-containing protein</fullName>
    </recommendedName>
</protein>
<dbReference type="Gene3D" id="3.40.50.300">
    <property type="entry name" value="P-loop containing nucleotide triphosphate hydrolases"/>
    <property type="match status" value="1"/>
</dbReference>
<dbReference type="Pfam" id="PF24883">
    <property type="entry name" value="NPHP3_N"/>
    <property type="match status" value="1"/>
</dbReference>
<keyword evidence="1" id="KW-0677">Repeat</keyword>
<dbReference type="InterPro" id="IPR027417">
    <property type="entry name" value="P-loop_NTPase"/>
</dbReference>
<reference evidence="5" key="1">
    <citation type="submission" date="2022-07" db="EMBL/GenBank/DDBJ databases">
        <title>Draft genome sequence of Zalerion maritima ATCC 34329, a (micro)plastics degrading marine fungus.</title>
        <authorList>
            <person name="Paco A."/>
            <person name="Goncalves M.F.M."/>
            <person name="Rocha-Santos T.A.P."/>
            <person name="Alves A."/>
        </authorList>
    </citation>
    <scope>NUCLEOTIDE SEQUENCE</scope>
    <source>
        <strain evidence="5">ATCC 34329</strain>
    </source>
</reference>
<accession>A0AAD5RS98</accession>
<proteinExistence type="predicted"/>
<dbReference type="SUPFAM" id="SSF52540">
    <property type="entry name" value="P-loop containing nucleoside triphosphate hydrolases"/>
    <property type="match status" value="1"/>
</dbReference>
<dbReference type="EMBL" id="JAKWBI020000092">
    <property type="protein sequence ID" value="KAJ2903051.1"/>
    <property type="molecule type" value="Genomic_DNA"/>
</dbReference>
<feature type="coiled-coil region" evidence="2">
    <location>
        <begin position="284"/>
        <end position="311"/>
    </location>
</feature>
<dbReference type="PANTHER" id="PTHR10039:SF5">
    <property type="entry name" value="NACHT DOMAIN-CONTAINING PROTEIN"/>
    <property type="match status" value="1"/>
</dbReference>
<dbReference type="Proteomes" id="UP001201980">
    <property type="component" value="Unassembled WGS sequence"/>
</dbReference>
<evidence type="ECO:0000256" key="2">
    <source>
        <dbReference type="SAM" id="Coils"/>
    </source>
</evidence>
<keyword evidence="6" id="KW-1185">Reference proteome</keyword>
<sequence length="806" mass="92754">MLQSCYNVQRNDQMLDVAYSCFPASAVSRLDQAVTGRRRVGLSICQAPLKENPIQNHRQQPQHWNSLSSNSPRGAARQITYPPSKLLFGQLSFIQLHRLLSFQFHPTPHLLANPQLQSNSPSPASLPYIWLHRYLFHSSTPWRRLAASCRDTAKRLIDELERIDPAQNSSRQPQFVQNAKRAIKLRISRDTLDSLDRCMRDDQLNLHSGVLISTMTAVTSTASALESNLPHMHHDLQAIIQQFRGGEIPTRETLRARVDKGVADINSRASQINRHISYESGQTRRHITEELSQHNERLRQKKQSDEEEKQQREFLDSLLFLGATERTVQVRDATPGTLEWIFSREEGCKFREFLRSGQLFTVFGNAGSGKSTVMRYLVEHGETRKILEEHNPGTSIVKFYCWRSSSSQLEHNAEGLLRSLTWQLLHERPKLLKVHYPRHRQKDQEKLRTQTWRYSDLERLFQEAIQEVQGKVCIFIDGLDELAPDSTSDTVLNMCIKNWKQNKKPKSALETWDDALERLGSLPNDISALYAQMLERTHARLPNPRKAREDAARYFRLVLEFEMVFQDPSCRLTFLCLANNDELRAGMISQIGCYQTIDLVMKTRVASRIQQDHVNSAALLSADPTPEADLLVKALESMILEWEFYARSELFGFDHLLVSFGFGHLFTHGSLEALTVDIRSRCALSAFHMASDIFTCFSIFEYITDPPITLAKFEFRHLSFVRWLPSGAHLNPNLKGAWVGPTWLDGEFSPRLWDPQSNLGAYSMPASMVLLSIQDMHQADLLFWQYKFFKMEKKERKKAGDLRFGR</sequence>
<evidence type="ECO:0000256" key="3">
    <source>
        <dbReference type="SAM" id="MobiDB-lite"/>
    </source>
</evidence>
<evidence type="ECO:0000259" key="4">
    <source>
        <dbReference type="Pfam" id="PF24883"/>
    </source>
</evidence>
<dbReference type="InterPro" id="IPR056884">
    <property type="entry name" value="NPHP3-like_N"/>
</dbReference>
<name>A0AAD5RS98_9PEZI</name>
<evidence type="ECO:0000256" key="1">
    <source>
        <dbReference type="ARBA" id="ARBA00022737"/>
    </source>
</evidence>
<organism evidence="5 6">
    <name type="scientific">Zalerion maritima</name>
    <dbReference type="NCBI Taxonomy" id="339359"/>
    <lineage>
        <taxon>Eukaryota</taxon>
        <taxon>Fungi</taxon>
        <taxon>Dikarya</taxon>
        <taxon>Ascomycota</taxon>
        <taxon>Pezizomycotina</taxon>
        <taxon>Sordariomycetes</taxon>
        <taxon>Lulworthiomycetidae</taxon>
        <taxon>Lulworthiales</taxon>
        <taxon>Lulworthiaceae</taxon>
        <taxon>Zalerion</taxon>
    </lineage>
</organism>
<feature type="compositionally biased region" description="Polar residues" evidence="3">
    <location>
        <begin position="55"/>
        <end position="72"/>
    </location>
</feature>
<evidence type="ECO:0000313" key="5">
    <source>
        <dbReference type="EMBL" id="KAJ2903051.1"/>
    </source>
</evidence>
<feature type="domain" description="Nephrocystin 3-like N-terminal" evidence="4">
    <location>
        <begin position="336"/>
        <end position="502"/>
    </location>
</feature>
<gene>
    <name evidence="5" type="ORF">MKZ38_010471</name>
</gene>
<evidence type="ECO:0000313" key="6">
    <source>
        <dbReference type="Proteomes" id="UP001201980"/>
    </source>
</evidence>
<dbReference type="PANTHER" id="PTHR10039">
    <property type="entry name" value="AMELOGENIN"/>
    <property type="match status" value="1"/>
</dbReference>
<feature type="region of interest" description="Disordered" evidence="3">
    <location>
        <begin position="55"/>
        <end position="75"/>
    </location>
</feature>
<comment type="caution">
    <text evidence="5">The sequence shown here is derived from an EMBL/GenBank/DDBJ whole genome shotgun (WGS) entry which is preliminary data.</text>
</comment>